<organism evidence="1 2">
    <name type="scientific">Desulfonatronospira thiodismutans ASO3-1</name>
    <dbReference type="NCBI Taxonomy" id="555779"/>
    <lineage>
        <taxon>Bacteria</taxon>
        <taxon>Pseudomonadati</taxon>
        <taxon>Thermodesulfobacteriota</taxon>
        <taxon>Desulfovibrionia</taxon>
        <taxon>Desulfovibrionales</taxon>
        <taxon>Desulfonatronovibrionaceae</taxon>
        <taxon>Desulfonatronospira</taxon>
    </lineage>
</organism>
<keyword evidence="2" id="KW-1185">Reference proteome</keyword>
<dbReference type="Pfam" id="PF13711">
    <property type="entry name" value="DUF4160"/>
    <property type="match status" value="1"/>
</dbReference>
<protein>
    <recommendedName>
        <fullName evidence="3">DUF4160 domain-containing protein</fullName>
    </recommendedName>
</protein>
<sequence>MAPVVLRFEGLKFFFYSNEGIPPEPAHIHVRQGGSEAKFWLSPHIQLARNHGFNAQELSKIARLTAENNEYLLEVWHEYFS</sequence>
<accession>D6SLB1</accession>
<dbReference type="AlphaFoldDB" id="D6SLB1"/>
<dbReference type="eggNOG" id="ENOG5032YQJ">
    <property type="taxonomic scope" value="Bacteria"/>
</dbReference>
<dbReference type="OrthoDB" id="122670at2"/>
<dbReference type="InterPro" id="IPR025427">
    <property type="entry name" value="DUF4160"/>
</dbReference>
<gene>
    <name evidence="1" type="ORF">Dthio_PD2892</name>
</gene>
<comment type="caution">
    <text evidence="1">The sequence shown here is derived from an EMBL/GenBank/DDBJ whole genome shotgun (WGS) entry which is preliminary data.</text>
</comment>
<dbReference type="RefSeq" id="WP_008868604.1">
    <property type="nucleotide sequence ID" value="NZ_ACJN02000001.1"/>
</dbReference>
<evidence type="ECO:0000313" key="1">
    <source>
        <dbReference type="EMBL" id="EFI35472.1"/>
    </source>
</evidence>
<dbReference type="EMBL" id="ACJN02000001">
    <property type="protein sequence ID" value="EFI35472.1"/>
    <property type="molecule type" value="Genomic_DNA"/>
</dbReference>
<proteinExistence type="predicted"/>
<evidence type="ECO:0000313" key="2">
    <source>
        <dbReference type="Proteomes" id="UP000005496"/>
    </source>
</evidence>
<dbReference type="Proteomes" id="UP000005496">
    <property type="component" value="Unassembled WGS sequence"/>
</dbReference>
<name>D6SLB1_9BACT</name>
<reference evidence="1" key="1">
    <citation type="submission" date="2010-05" db="EMBL/GenBank/DDBJ databases">
        <title>The draft genome of Desulfonatronospira thiodismutans ASO3-1.</title>
        <authorList>
            <consortium name="US DOE Joint Genome Institute (JGI-PGF)"/>
            <person name="Lucas S."/>
            <person name="Copeland A."/>
            <person name="Lapidus A."/>
            <person name="Cheng J.-F."/>
            <person name="Bruce D."/>
            <person name="Goodwin L."/>
            <person name="Pitluck S."/>
            <person name="Chertkov O."/>
            <person name="Brettin T."/>
            <person name="Detter J.C."/>
            <person name="Han C."/>
            <person name="Land M.L."/>
            <person name="Hauser L."/>
            <person name="Kyrpides N."/>
            <person name="Mikhailova N."/>
            <person name="Muyzer G."/>
            <person name="Woyke T."/>
        </authorList>
    </citation>
    <scope>NUCLEOTIDE SEQUENCE [LARGE SCALE GENOMIC DNA]</scope>
    <source>
        <strain evidence="1">ASO3-1</strain>
    </source>
</reference>
<evidence type="ECO:0008006" key="3">
    <source>
        <dbReference type="Google" id="ProtNLM"/>
    </source>
</evidence>